<accession>A0A0N0GKM8</accession>
<proteinExistence type="predicted"/>
<keyword evidence="2" id="KW-1185">Reference proteome</keyword>
<evidence type="ECO:0000313" key="2">
    <source>
        <dbReference type="Proteomes" id="UP000037939"/>
    </source>
</evidence>
<gene>
    <name evidence="1" type="ORF">WG78_21190</name>
</gene>
<name>A0A0N0GKM8_9NEIS</name>
<sequence>MIVNDRSIIKIGRRTYGADAFLCRRVLLRASEIRQSDQWSGISSMLRGSVGARPFISRRYCADI</sequence>
<dbReference type="EMBL" id="LAQT01000038">
    <property type="protein sequence ID" value="KPC49076.1"/>
    <property type="molecule type" value="Genomic_DNA"/>
</dbReference>
<dbReference type="Proteomes" id="UP000037939">
    <property type="component" value="Unassembled WGS sequence"/>
</dbReference>
<reference evidence="1 2" key="1">
    <citation type="submission" date="2015-07" db="EMBL/GenBank/DDBJ databases">
        <title>Draft genome sequence of the Amantichitinum ursilacus IGB-41, a new chitin-degrading bacterium.</title>
        <authorList>
            <person name="Kirstahler P."/>
            <person name="Guenther M."/>
            <person name="Grumaz C."/>
            <person name="Rupp S."/>
            <person name="Zibek S."/>
            <person name="Sohn K."/>
        </authorList>
    </citation>
    <scope>NUCLEOTIDE SEQUENCE [LARGE SCALE GENOMIC DNA]</scope>
    <source>
        <strain evidence="1 2">IGB-41</strain>
    </source>
</reference>
<comment type="caution">
    <text evidence="1">The sequence shown here is derived from an EMBL/GenBank/DDBJ whole genome shotgun (WGS) entry which is preliminary data.</text>
</comment>
<evidence type="ECO:0000313" key="1">
    <source>
        <dbReference type="EMBL" id="KPC49076.1"/>
    </source>
</evidence>
<dbReference type="AlphaFoldDB" id="A0A0N0GKM8"/>
<protein>
    <submittedName>
        <fullName evidence="1">Uncharacterized protein</fullName>
    </submittedName>
</protein>
<organism evidence="1 2">
    <name type="scientific">Amantichitinum ursilacus</name>
    <dbReference type="NCBI Taxonomy" id="857265"/>
    <lineage>
        <taxon>Bacteria</taxon>
        <taxon>Pseudomonadati</taxon>
        <taxon>Pseudomonadota</taxon>
        <taxon>Betaproteobacteria</taxon>
        <taxon>Neisseriales</taxon>
        <taxon>Chitinibacteraceae</taxon>
        <taxon>Amantichitinum</taxon>
    </lineage>
</organism>